<name>A0A1R3HKR6_COCAP</name>
<proteinExistence type="predicted"/>
<dbReference type="AlphaFoldDB" id="A0A1R3HKR6"/>
<dbReference type="Gramene" id="OMO70854">
    <property type="protein sequence ID" value="OMO70854"/>
    <property type="gene ID" value="CCACVL1_18617"/>
</dbReference>
<dbReference type="Proteomes" id="UP000188268">
    <property type="component" value="Unassembled WGS sequence"/>
</dbReference>
<keyword evidence="2" id="KW-1185">Reference proteome</keyword>
<reference evidence="1 2" key="1">
    <citation type="submission" date="2013-09" db="EMBL/GenBank/DDBJ databases">
        <title>Corchorus capsularis genome sequencing.</title>
        <authorList>
            <person name="Alam M."/>
            <person name="Haque M.S."/>
            <person name="Islam M.S."/>
            <person name="Emdad E.M."/>
            <person name="Islam M.M."/>
            <person name="Ahmed B."/>
            <person name="Halim A."/>
            <person name="Hossen Q.M.M."/>
            <person name="Hossain M.Z."/>
            <person name="Ahmed R."/>
            <person name="Khan M.M."/>
            <person name="Islam R."/>
            <person name="Rashid M.M."/>
            <person name="Khan S.A."/>
            <person name="Rahman M.S."/>
            <person name="Alam M."/>
        </authorList>
    </citation>
    <scope>NUCLEOTIDE SEQUENCE [LARGE SCALE GENOMIC DNA]</scope>
    <source>
        <strain evidence="2">cv. CVL-1</strain>
        <tissue evidence="1">Whole seedling</tissue>
    </source>
</reference>
<comment type="caution">
    <text evidence="1">The sequence shown here is derived from an EMBL/GenBank/DDBJ whole genome shotgun (WGS) entry which is preliminary data.</text>
</comment>
<evidence type="ECO:0000313" key="1">
    <source>
        <dbReference type="EMBL" id="OMO70854.1"/>
    </source>
</evidence>
<dbReference type="OrthoDB" id="10623086at2759"/>
<protein>
    <submittedName>
        <fullName evidence="1">Uncharacterized protein</fullName>
    </submittedName>
</protein>
<gene>
    <name evidence="1" type="ORF">CCACVL1_18617</name>
</gene>
<sequence length="146" mass="16823">MALITGKRPIKTQASVATFRNSFYLMNVSVVWDFEKFCGVKGFVEARPNRPTYRGRFVLRGLANTIFDDFCKGRVRTEPIRLSSIEVNRYAINLNVGWAKAKDLPEAEVKDKIQNTLDCLVHIVTLMWGGQRLSREARHFRQLCKN</sequence>
<organism evidence="1 2">
    <name type="scientific">Corchorus capsularis</name>
    <name type="common">Jute</name>
    <dbReference type="NCBI Taxonomy" id="210143"/>
    <lineage>
        <taxon>Eukaryota</taxon>
        <taxon>Viridiplantae</taxon>
        <taxon>Streptophyta</taxon>
        <taxon>Embryophyta</taxon>
        <taxon>Tracheophyta</taxon>
        <taxon>Spermatophyta</taxon>
        <taxon>Magnoliopsida</taxon>
        <taxon>eudicotyledons</taxon>
        <taxon>Gunneridae</taxon>
        <taxon>Pentapetalae</taxon>
        <taxon>rosids</taxon>
        <taxon>malvids</taxon>
        <taxon>Malvales</taxon>
        <taxon>Malvaceae</taxon>
        <taxon>Grewioideae</taxon>
        <taxon>Apeibeae</taxon>
        <taxon>Corchorus</taxon>
    </lineage>
</organism>
<evidence type="ECO:0000313" key="2">
    <source>
        <dbReference type="Proteomes" id="UP000188268"/>
    </source>
</evidence>
<dbReference type="EMBL" id="AWWV01011758">
    <property type="protein sequence ID" value="OMO70854.1"/>
    <property type="molecule type" value="Genomic_DNA"/>
</dbReference>
<accession>A0A1R3HKR6</accession>